<evidence type="ECO:0000313" key="2">
    <source>
        <dbReference type="Proteomes" id="UP000748531"/>
    </source>
</evidence>
<evidence type="ECO:0000313" key="1">
    <source>
        <dbReference type="EMBL" id="KAF5402888.1"/>
    </source>
</evidence>
<dbReference type="EMBL" id="LUCH01001545">
    <property type="protein sequence ID" value="KAF5402888.1"/>
    <property type="molecule type" value="Genomic_DNA"/>
</dbReference>
<comment type="caution">
    <text evidence="1">The sequence shown here is derived from an EMBL/GenBank/DDBJ whole genome shotgun (WGS) entry which is preliminary data.</text>
</comment>
<organism evidence="1 2">
    <name type="scientific">Paragonimus heterotremus</name>
    <dbReference type="NCBI Taxonomy" id="100268"/>
    <lineage>
        <taxon>Eukaryota</taxon>
        <taxon>Metazoa</taxon>
        <taxon>Spiralia</taxon>
        <taxon>Lophotrochozoa</taxon>
        <taxon>Platyhelminthes</taxon>
        <taxon>Trematoda</taxon>
        <taxon>Digenea</taxon>
        <taxon>Plagiorchiida</taxon>
        <taxon>Troglotremata</taxon>
        <taxon>Troglotrematidae</taxon>
        <taxon>Paragonimus</taxon>
    </lineage>
</organism>
<name>A0A8J4SNX9_9TREM</name>
<dbReference type="AlphaFoldDB" id="A0A8J4SNX9"/>
<keyword evidence="2" id="KW-1185">Reference proteome</keyword>
<gene>
    <name evidence="1" type="ORF">PHET_03560</name>
</gene>
<sequence length="91" mass="10433">MAEMEFLFHVENTMSASSVRRVFFHTEFTVRQLEHSGVPRVVHIVAPGPVVGDLALRVRRIPMHHSFENHVTIEIQYRVTSAEYTNSNDAV</sequence>
<protein>
    <submittedName>
        <fullName evidence="1">Uncharacterized protein</fullName>
    </submittedName>
</protein>
<dbReference type="Proteomes" id="UP000748531">
    <property type="component" value="Unassembled WGS sequence"/>
</dbReference>
<accession>A0A8J4SNX9</accession>
<reference evidence="1" key="1">
    <citation type="submission" date="2019-05" db="EMBL/GenBank/DDBJ databases">
        <title>Annotation for the trematode Paragonimus heterotremus.</title>
        <authorList>
            <person name="Choi Y.-J."/>
        </authorList>
    </citation>
    <scope>NUCLEOTIDE SEQUENCE</scope>
    <source>
        <strain evidence="1">LC</strain>
    </source>
</reference>
<proteinExistence type="predicted"/>